<keyword evidence="5" id="KW-1185">Reference proteome</keyword>
<feature type="domain" description="Gfo/Idh/MocA-like oxidoreductase N-terminal" evidence="2">
    <location>
        <begin position="4"/>
        <end position="119"/>
    </location>
</feature>
<dbReference type="Pfam" id="PF22725">
    <property type="entry name" value="GFO_IDH_MocA_C3"/>
    <property type="match status" value="1"/>
</dbReference>
<dbReference type="SUPFAM" id="SSF55347">
    <property type="entry name" value="Glyceraldehyde-3-phosphate dehydrogenase-like, C-terminal domain"/>
    <property type="match status" value="1"/>
</dbReference>
<gene>
    <name evidence="4" type="ORF">J2Z69_000411</name>
</gene>
<dbReference type="PANTHER" id="PTHR43818">
    <property type="entry name" value="BCDNA.GH03377"/>
    <property type="match status" value="1"/>
</dbReference>
<dbReference type="PANTHER" id="PTHR43818:SF11">
    <property type="entry name" value="BCDNA.GH03377"/>
    <property type="match status" value="1"/>
</dbReference>
<evidence type="ECO:0000259" key="2">
    <source>
        <dbReference type="Pfam" id="PF01408"/>
    </source>
</evidence>
<dbReference type="EMBL" id="JAGGLD010000001">
    <property type="protein sequence ID" value="MBP1999392.1"/>
    <property type="molecule type" value="Genomic_DNA"/>
</dbReference>
<dbReference type="RefSeq" id="WP_209858698.1">
    <property type="nucleotide sequence ID" value="NZ_JAGGLD010000001.1"/>
</dbReference>
<reference evidence="4 5" key="1">
    <citation type="submission" date="2021-03" db="EMBL/GenBank/DDBJ databases">
        <title>Genomic Encyclopedia of Type Strains, Phase IV (KMG-IV): sequencing the most valuable type-strain genomes for metagenomic binning, comparative biology and taxonomic classification.</title>
        <authorList>
            <person name="Goeker M."/>
        </authorList>
    </citation>
    <scope>NUCLEOTIDE SEQUENCE [LARGE SCALE GENOMIC DNA]</scope>
    <source>
        <strain evidence="4 5">DSM 26806</strain>
    </source>
</reference>
<evidence type="ECO:0000259" key="3">
    <source>
        <dbReference type="Pfam" id="PF22725"/>
    </source>
</evidence>
<dbReference type="Proteomes" id="UP001519288">
    <property type="component" value="Unassembled WGS sequence"/>
</dbReference>
<accession>A0ABS4JCD4</accession>
<sequence>MNKLRAGIIGCGTISPAYLTYLKTSSLIRISACADMIPERARQRAQEFQIENVYTVQEMLQASEIDLVINLTVPASHGSINKLALEHGKHVYVEKPLCLSLEEARELLALASNQGLRVGSAPDTFLGSGIQTAKQAIHEGKIGRPVATTAFMMGAGPEYWHPDPAFFYACGGGPMFDMGPYYLTALVQLLGPIRRISGSVGIQTPHRIVHTGNYVGQSIQLETPTHLSGTLEFAEGAIGTMIMSFDIAGGTKLPWIEIYGTEGTLHLPDPNTFHGEVKWKRSGQEEWELLLPLFESTRDERGRGVEDMAESIIKGTLHRANGHQAYHVLEAMHAFERSSIEGRHIMLDSTADLAAYYMQAAQVHF</sequence>
<dbReference type="InterPro" id="IPR000683">
    <property type="entry name" value="Gfo/Idh/MocA-like_OxRdtase_N"/>
</dbReference>
<dbReference type="Gene3D" id="3.40.50.720">
    <property type="entry name" value="NAD(P)-binding Rossmann-like Domain"/>
    <property type="match status" value="1"/>
</dbReference>
<evidence type="ECO:0000256" key="1">
    <source>
        <dbReference type="ARBA" id="ARBA00023002"/>
    </source>
</evidence>
<name>A0ABS4JCD4_9BACL</name>
<organism evidence="4 5">
    <name type="scientific">Paenibacillus shirakamiensis</name>
    <dbReference type="NCBI Taxonomy" id="1265935"/>
    <lineage>
        <taxon>Bacteria</taxon>
        <taxon>Bacillati</taxon>
        <taxon>Bacillota</taxon>
        <taxon>Bacilli</taxon>
        <taxon>Bacillales</taxon>
        <taxon>Paenibacillaceae</taxon>
        <taxon>Paenibacillus</taxon>
    </lineage>
</organism>
<dbReference type="InterPro" id="IPR055170">
    <property type="entry name" value="GFO_IDH_MocA-like_dom"/>
</dbReference>
<protein>
    <submittedName>
        <fullName evidence="4">Dehydrogenase</fullName>
    </submittedName>
</protein>
<dbReference type="InterPro" id="IPR036291">
    <property type="entry name" value="NAD(P)-bd_dom_sf"/>
</dbReference>
<evidence type="ECO:0000313" key="4">
    <source>
        <dbReference type="EMBL" id="MBP1999392.1"/>
    </source>
</evidence>
<dbReference type="Gene3D" id="3.30.360.10">
    <property type="entry name" value="Dihydrodipicolinate Reductase, domain 2"/>
    <property type="match status" value="1"/>
</dbReference>
<comment type="caution">
    <text evidence="4">The sequence shown here is derived from an EMBL/GenBank/DDBJ whole genome shotgun (WGS) entry which is preliminary data.</text>
</comment>
<keyword evidence="1" id="KW-0560">Oxidoreductase</keyword>
<evidence type="ECO:0000313" key="5">
    <source>
        <dbReference type="Proteomes" id="UP001519288"/>
    </source>
</evidence>
<proteinExistence type="predicted"/>
<dbReference type="Pfam" id="PF01408">
    <property type="entry name" value="GFO_IDH_MocA"/>
    <property type="match status" value="1"/>
</dbReference>
<feature type="domain" description="GFO/IDH/MocA-like oxidoreductase" evidence="3">
    <location>
        <begin position="130"/>
        <end position="265"/>
    </location>
</feature>
<dbReference type="InterPro" id="IPR050463">
    <property type="entry name" value="Gfo/Idh/MocA_oxidrdct_glycsds"/>
</dbReference>
<dbReference type="SUPFAM" id="SSF51735">
    <property type="entry name" value="NAD(P)-binding Rossmann-fold domains"/>
    <property type="match status" value="1"/>
</dbReference>